<evidence type="ECO:0000259" key="1">
    <source>
        <dbReference type="Pfam" id="PF00501"/>
    </source>
</evidence>
<proteinExistence type="predicted"/>
<dbReference type="Pfam" id="PF00501">
    <property type="entry name" value="AMP-binding"/>
    <property type="match status" value="1"/>
</dbReference>
<protein>
    <submittedName>
        <fullName evidence="2">Amino acid adenylation domain-containing protein</fullName>
    </submittedName>
</protein>
<sequence>VVFEEYALSYDELNRRANRLAHHLLALGVQPDDRVAICAERSLAMVVGLLAILKAGGAYLPLDPAYPAERLAYMLSDAAPV</sequence>
<evidence type="ECO:0000313" key="2">
    <source>
        <dbReference type="EMBL" id="MDX8001172.1"/>
    </source>
</evidence>
<keyword evidence="3" id="KW-1185">Reference proteome</keyword>
<evidence type="ECO:0000313" key="3">
    <source>
        <dbReference type="Proteomes" id="UP001271640"/>
    </source>
</evidence>
<dbReference type="InterPro" id="IPR000873">
    <property type="entry name" value="AMP-dep_synth/lig_dom"/>
</dbReference>
<organism evidence="2 3">
    <name type="scientific">Xenorhabdus littoralis</name>
    <dbReference type="NCBI Taxonomy" id="2582835"/>
    <lineage>
        <taxon>Bacteria</taxon>
        <taxon>Pseudomonadati</taxon>
        <taxon>Pseudomonadota</taxon>
        <taxon>Gammaproteobacteria</taxon>
        <taxon>Enterobacterales</taxon>
        <taxon>Morganellaceae</taxon>
        <taxon>Xenorhabdus</taxon>
    </lineage>
</organism>
<dbReference type="SUPFAM" id="SSF56801">
    <property type="entry name" value="Acetyl-CoA synthetase-like"/>
    <property type="match status" value="1"/>
</dbReference>
<dbReference type="PANTHER" id="PTHR45527:SF1">
    <property type="entry name" value="FATTY ACID SYNTHASE"/>
    <property type="match status" value="1"/>
</dbReference>
<dbReference type="Proteomes" id="UP001271640">
    <property type="component" value="Unassembled WGS sequence"/>
</dbReference>
<feature type="domain" description="AMP-dependent synthetase/ligase" evidence="1">
    <location>
        <begin position="2"/>
        <end position="80"/>
    </location>
</feature>
<reference evidence="3" key="1">
    <citation type="journal article" date="2024" name="Toxins">
        <title>Genome Sequence Analysis of Native Xenorhabdus Strains Isolated from Entomopathogenic Nematodes in Argentina.</title>
        <authorList>
            <person name="Palma L."/>
            <person name="Frizzo L."/>
            <person name="Kaiser S."/>
            <person name="Berry C."/>
            <person name="Caballero P."/>
            <person name="Bode H.B."/>
            <person name="Del Valle E.E."/>
        </authorList>
    </citation>
    <scope>NUCLEOTIDE SEQUENCE [LARGE SCALE GENOMIC DNA]</scope>
    <source>
        <strain evidence="3">Reich</strain>
    </source>
</reference>
<dbReference type="PANTHER" id="PTHR45527">
    <property type="entry name" value="NONRIBOSOMAL PEPTIDE SYNTHETASE"/>
    <property type="match status" value="1"/>
</dbReference>
<dbReference type="RefSeq" id="WP_319927869.1">
    <property type="nucleotide sequence ID" value="NZ_VCDP01000164.1"/>
</dbReference>
<accession>A0ABU4SR93</accession>
<dbReference type="EMBL" id="VCDP01000164">
    <property type="protein sequence ID" value="MDX8001172.1"/>
    <property type="molecule type" value="Genomic_DNA"/>
</dbReference>
<feature type="non-terminal residue" evidence="2">
    <location>
        <position position="81"/>
    </location>
</feature>
<gene>
    <name evidence="2" type="ORF">FE394_18815</name>
</gene>
<dbReference type="Gene3D" id="3.40.50.980">
    <property type="match status" value="1"/>
</dbReference>
<feature type="non-terminal residue" evidence="2">
    <location>
        <position position="1"/>
    </location>
</feature>
<name>A0ABU4SR93_9GAMM</name>
<comment type="caution">
    <text evidence="2">The sequence shown here is derived from an EMBL/GenBank/DDBJ whole genome shotgun (WGS) entry which is preliminary data.</text>
</comment>